<dbReference type="OrthoDB" id="9810350at2"/>
<name>A0A495VKK1_9BACT</name>
<dbReference type="Pfam" id="PF01741">
    <property type="entry name" value="MscL"/>
    <property type="match status" value="1"/>
</dbReference>
<evidence type="ECO:0000256" key="10">
    <source>
        <dbReference type="ARBA" id="ARBA00023136"/>
    </source>
</evidence>
<comment type="function">
    <text evidence="12">Channel that opens in response to stretch forces in the membrane lipid bilayer. May participate in the regulation of osmotic pressure changes within the cell.</text>
</comment>
<organism evidence="13 14">
    <name type="scientific">Coprobacter fastidiosus NSB1 = JCM 33896</name>
    <dbReference type="NCBI Taxonomy" id="1349822"/>
    <lineage>
        <taxon>Bacteria</taxon>
        <taxon>Pseudomonadati</taxon>
        <taxon>Bacteroidota</taxon>
        <taxon>Bacteroidia</taxon>
        <taxon>Bacteroidales</taxon>
        <taxon>Barnesiellaceae</taxon>
        <taxon>Coprobacter</taxon>
    </lineage>
</organism>
<dbReference type="InterPro" id="IPR036019">
    <property type="entry name" value="MscL_channel"/>
</dbReference>
<evidence type="ECO:0000256" key="6">
    <source>
        <dbReference type="ARBA" id="ARBA00022519"/>
    </source>
</evidence>
<dbReference type="RefSeq" id="WP_031258470.1">
    <property type="nucleotide sequence ID" value="NZ_KI440790.1"/>
</dbReference>
<dbReference type="GO" id="GO:0008381">
    <property type="term" value="F:mechanosensitive monoatomic ion channel activity"/>
    <property type="evidence" value="ECO:0007669"/>
    <property type="project" value="UniProtKB-UniRule"/>
</dbReference>
<evidence type="ECO:0000256" key="4">
    <source>
        <dbReference type="ARBA" id="ARBA00022448"/>
    </source>
</evidence>
<protein>
    <recommendedName>
        <fullName evidence="12">Large-conductance mechanosensitive channel</fullName>
    </recommendedName>
</protein>
<evidence type="ECO:0000256" key="8">
    <source>
        <dbReference type="ARBA" id="ARBA00022989"/>
    </source>
</evidence>
<dbReference type="SUPFAM" id="SSF81330">
    <property type="entry name" value="Gated mechanosensitive channel"/>
    <property type="match status" value="1"/>
</dbReference>
<dbReference type="NCBIfam" id="NF001843">
    <property type="entry name" value="PRK00567.1-4"/>
    <property type="match status" value="1"/>
</dbReference>
<dbReference type="PANTHER" id="PTHR30266:SF2">
    <property type="entry name" value="LARGE-CONDUCTANCE MECHANOSENSITIVE CHANNEL"/>
    <property type="match status" value="1"/>
</dbReference>
<evidence type="ECO:0000256" key="1">
    <source>
        <dbReference type="ARBA" id="ARBA00004651"/>
    </source>
</evidence>
<evidence type="ECO:0000256" key="2">
    <source>
        <dbReference type="ARBA" id="ARBA00007254"/>
    </source>
</evidence>
<dbReference type="InterPro" id="IPR037673">
    <property type="entry name" value="MSC/AndL"/>
</dbReference>
<reference evidence="13 14" key="1">
    <citation type="submission" date="2018-10" db="EMBL/GenBank/DDBJ databases">
        <title>Genomic Encyclopedia of Archaeal and Bacterial Type Strains, Phase II (KMG-II): from individual species to whole genera.</title>
        <authorList>
            <person name="Goeker M."/>
        </authorList>
    </citation>
    <scope>NUCLEOTIDE SEQUENCE [LARGE SCALE GENOMIC DNA]</scope>
    <source>
        <strain evidence="13 14">NSB1</strain>
    </source>
</reference>
<proteinExistence type="inferred from homology"/>
<evidence type="ECO:0000256" key="12">
    <source>
        <dbReference type="HAMAP-Rule" id="MF_00115"/>
    </source>
</evidence>
<dbReference type="EMBL" id="RBXN01000011">
    <property type="protein sequence ID" value="RKT49430.1"/>
    <property type="molecule type" value="Genomic_DNA"/>
</dbReference>
<evidence type="ECO:0000313" key="13">
    <source>
        <dbReference type="EMBL" id="RKT49430.1"/>
    </source>
</evidence>
<dbReference type="PANTHER" id="PTHR30266">
    <property type="entry name" value="MECHANOSENSITIVE CHANNEL MSCL"/>
    <property type="match status" value="1"/>
</dbReference>
<evidence type="ECO:0000313" key="14">
    <source>
        <dbReference type="Proteomes" id="UP000269493"/>
    </source>
</evidence>
<dbReference type="GeneID" id="92927984"/>
<keyword evidence="6" id="KW-0997">Cell inner membrane</keyword>
<keyword evidence="4 12" id="KW-0813">Transport</keyword>
<dbReference type="FunFam" id="1.10.1200.120:FF:000001">
    <property type="entry name" value="Large-conductance mechanosensitive channel"/>
    <property type="match status" value="1"/>
</dbReference>
<dbReference type="HAMAP" id="MF_00115">
    <property type="entry name" value="MscL"/>
    <property type="match status" value="1"/>
</dbReference>
<keyword evidence="8 12" id="KW-1133">Transmembrane helix</keyword>
<evidence type="ECO:0000256" key="5">
    <source>
        <dbReference type="ARBA" id="ARBA00022475"/>
    </source>
</evidence>
<keyword evidence="10 12" id="KW-0472">Membrane</keyword>
<dbReference type="AlphaFoldDB" id="A0A495VKK1"/>
<keyword evidence="14" id="KW-1185">Reference proteome</keyword>
<keyword evidence="7 12" id="KW-0812">Transmembrane</keyword>
<evidence type="ECO:0000256" key="9">
    <source>
        <dbReference type="ARBA" id="ARBA00023065"/>
    </source>
</evidence>
<dbReference type="InterPro" id="IPR001185">
    <property type="entry name" value="MS_channel"/>
</dbReference>
<keyword evidence="9 12" id="KW-0406">Ion transport</keyword>
<dbReference type="GO" id="GO:0005886">
    <property type="term" value="C:plasma membrane"/>
    <property type="evidence" value="ECO:0007669"/>
    <property type="project" value="UniProtKB-SubCell"/>
</dbReference>
<gene>
    <name evidence="12" type="primary">mscL</name>
    <name evidence="13" type="ORF">BC742_2628</name>
</gene>
<accession>A0A495VKK1</accession>
<evidence type="ECO:0000256" key="11">
    <source>
        <dbReference type="ARBA" id="ARBA00023303"/>
    </source>
</evidence>
<comment type="caution">
    <text evidence="13">The sequence shown here is derived from an EMBL/GenBank/DDBJ whole genome shotgun (WGS) entry which is preliminary data.</text>
</comment>
<comment type="similarity">
    <text evidence="2 12">Belongs to the MscL family.</text>
</comment>
<keyword evidence="5 12" id="KW-1003">Cell membrane</keyword>
<dbReference type="Proteomes" id="UP000269493">
    <property type="component" value="Unassembled WGS sequence"/>
</dbReference>
<evidence type="ECO:0000256" key="7">
    <source>
        <dbReference type="ARBA" id="ARBA00022692"/>
    </source>
</evidence>
<comment type="subunit">
    <text evidence="3 12">Homopentamer.</text>
</comment>
<dbReference type="Gene3D" id="1.10.1200.120">
    <property type="entry name" value="Large-conductance mechanosensitive channel, MscL, domain 1"/>
    <property type="match status" value="1"/>
</dbReference>
<dbReference type="NCBIfam" id="TIGR00220">
    <property type="entry name" value="mscL"/>
    <property type="match status" value="1"/>
</dbReference>
<sequence length="145" mass="15751">MKMKFVNDFKQFAMRGNVVDMAVGIIIGGAFGKIVSSAVSDVIMPVVGLLIGGINFTDLKLTLHAAEVNAAGEVVTPAVELNYGNFIQASVDFLIIAFAIFCMIKLMAKFTSRQKEEKTATPPAPSEEVQVLTQIRDLLQKQKTE</sequence>
<evidence type="ECO:0000256" key="3">
    <source>
        <dbReference type="ARBA" id="ARBA00011255"/>
    </source>
</evidence>
<keyword evidence="11 12" id="KW-0407">Ion channel</keyword>
<dbReference type="InterPro" id="IPR019823">
    <property type="entry name" value="Mechanosensitive_channel_CS"/>
</dbReference>
<comment type="subcellular location">
    <subcellularLocation>
        <location evidence="1 12">Cell membrane</location>
        <topology evidence="1 12">Multi-pass membrane protein</topology>
    </subcellularLocation>
</comment>
<dbReference type="PROSITE" id="PS01327">
    <property type="entry name" value="MSCL"/>
    <property type="match status" value="1"/>
</dbReference>
<dbReference type="PRINTS" id="PR01264">
    <property type="entry name" value="MECHCHANNEL"/>
</dbReference>
<feature type="transmembrane region" description="Helical" evidence="12">
    <location>
        <begin position="21"/>
        <end position="54"/>
    </location>
</feature>
<feature type="transmembrane region" description="Helical" evidence="12">
    <location>
        <begin position="86"/>
        <end position="108"/>
    </location>
</feature>